<dbReference type="PANTHER" id="PTHR11552:SF227">
    <property type="entry name" value="GLUCOSE DEHYDROGENASE [FAD, QUINONE]-LIKE PROTEIN"/>
    <property type="match status" value="1"/>
</dbReference>
<dbReference type="EMBL" id="JARBHB010000001">
    <property type="protein sequence ID" value="KAJ8895299.1"/>
    <property type="molecule type" value="Genomic_DNA"/>
</dbReference>
<reference evidence="2 3" key="1">
    <citation type="submission" date="2023-02" db="EMBL/GenBank/DDBJ databases">
        <title>LHISI_Scaffold_Assembly.</title>
        <authorList>
            <person name="Stuart O.P."/>
            <person name="Cleave R."/>
            <person name="Magrath M.J.L."/>
            <person name="Mikheyev A.S."/>
        </authorList>
    </citation>
    <scope>NUCLEOTIDE SEQUENCE [LARGE SCALE GENOMIC DNA]</scope>
    <source>
        <strain evidence="2">Daus_M_001</strain>
        <tissue evidence="2">Leg muscle</tissue>
    </source>
</reference>
<gene>
    <name evidence="2" type="ORF">PR048_000624</name>
</gene>
<evidence type="ECO:0000313" key="2">
    <source>
        <dbReference type="EMBL" id="KAJ8895299.1"/>
    </source>
</evidence>
<evidence type="ECO:0000256" key="1">
    <source>
        <dbReference type="ARBA" id="ARBA00010790"/>
    </source>
</evidence>
<dbReference type="InterPro" id="IPR036188">
    <property type="entry name" value="FAD/NAD-bd_sf"/>
</dbReference>
<comment type="similarity">
    <text evidence="1">Belongs to the GMC oxidoreductase family.</text>
</comment>
<sequence>MRGRRVRIAMGYLLPKFAAYCLSRAFVSLFNIVVKLLQDPTPVLMDCRHEEALTGSTGPFLRRATVVVPHASTPEGNALVDPVSQMPCFKYVGVKEIMTKLKRLGNEGWGYEDVLKYFIKSERNGDPHLASTKFHGPEGLLSVNYFDYKDVNTMSIFQALKEVGLSEIDVNGVHIIGATMTQMTTARGER</sequence>
<protein>
    <submittedName>
        <fullName evidence="2">Uncharacterized protein</fullName>
    </submittedName>
</protein>
<evidence type="ECO:0000313" key="3">
    <source>
        <dbReference type="Proteomes" id="UP001159363"/>
    </source>
</evidence>
<comment type="caution">
    <text evidence="2">The sequence shown here is derived from an EMBL/GenBank/DDBJ whole genome shotgun (WGS) entry which is preliminary data.</text>
</comment>
<dbReference type="Proteomes" id="UP001159363">
    <property type="component" value="Chromosome 1"/>
</dbReference>
<proteinExistence type="inferred from homology"/>
<organism evidence="2 3">
    <name type="scientific">Dryococelus australis</name>
    <dbReference type="NCBI Taxonomy" id="614101"/>
    <lineage>
        <taxon>Eukaryota</taxon>
        <taxon>Metazoa</taxon>
        <taxon>Ecdysozoa</taxon>
        <taxon>Arthropoda</taxon>
        <taxon>Hexapoda</taxon>
        <taxon>Insecta</taxon>
        <taxon>Pterygota</taxon>
        <taxon>Neoptera</taxon>
        <taxon>Polyneoptera</taxon>
        <taxon>Phasmatodea</taxon>
        <taxon>Verophasmatodea</taxon>
        <taxon>Anareolatae</taxon>
        <taxon>Phasmatidae</taxon>
        <taxon>Eurycanthinae</taxon>
        <taxon>Dryococelus</taxon>
    </lineage>
</organism>
<dbReference type="Gene3D" id="3.30.560.10">
    <property type="entry name" value="Glucose Oxidase, domain 3"/>
    <property type="match status" value="1"/>
</dbReference>
<accession>A0ABQ9IGE2</accession>
<dbReference type="Gene3D" id="3.50.50.60">
    <property type="entry name" value="FAD/NAD(P)-binding domain"/>
    <property type="match status" value="1"/>
</dbReference>
<name>A0ABQ9IGE2_9NEOP</name>
<keyword evidence="3" id="KW-1185">Reference proteome</keyword>
<dbReference type="InterPro" id="IPR012132">
    <property type="entry name" value="GMC_OxRdtase"/>
</dbReference>
<dbReference type="PANTHER" id="PTHR11552">
    <property type="entry name" value="GLUCOSE-METHANOL-CHOLINE GMC OXIDOREDUCTASE"/>
    <property type="match status" value="1"/>
</dbReference>